<organism evidence="2 3">
    <name type="scientific">Armillaria gallica</name>
    <name type="common">Bulbous honey fungus</name>
    <name type="synonym">Armillaria bulbosa</name>
    <dbReference type="NCBI Taxonomy" id="47427"/>
    <lineage>
        <taxon>Eukaryota</taxon>
        <taxon>Fungi</taxon>
        <taxon>Dikarya</taxon>
        <taxon>Basidiomycota</taxon>
        <taxon>Agaricomycotina</taxon>
        <taxon>Agaricomycetes</taxon>
        <taxon>Agaricomycetidae</taxon>
        <taxon>Agaricales</taxon>
        <taxon>Marasmiineae</taxon>
        <taxon>Physalacriaceae</taxon>
        <taxon>Armillaria</taxon>
    </lineage>
</organism>
<sequence length="55" mass="5882">MYYRLSLVTIILSFTAMLVLSSPVPAVVPEAQALKPRIQNVSEGCHGSSDPGSCF</sequence>
<keyword evidence="1" id="KW-0732">Signal</keyword>
<gene>
    <name evidence="2" type="ORF">ARMGADRAFT_1084484</name>
</gene>
<feature type="signal peptide" evidence="1">
    <location>
        <begin position="1"/>
        <end position="21"/>
    </location>
</feature>
<evidence type="ECO:0000313" key="2">
    <source>
        <dbReference type="EMBL" id="PBK88536.1"/>
    </source>
</evidence>
<dbReference type="Proteomes" id="UP000217790">
    <property type="component" value="Unassembled WGS sequence"/>
</dbReference>
<name>A0A2H3DM61_ARMGA</name>
<keyword evidence="3" id="KW-1185">Reference proteome</keyword>
<protein>
    <submittedName>
        <fullName evidence="2">Uncharacterized protein</fullName>
    </submittedName>
</protein>
<dbReference type="AlphaFoldDB" id="A0A2H3DM61"/>
<evidence type="ECO:0000256" key="1">
    <source>
        <dbReference type="SAM" id="SignalP"/>
    </source>
</evidence>
<feature type="chain" id="PRO_5013863939" evidence="1">
    <location>
        <begin position="22"/>
        <end position="55"/>
    </location>
</feature>
<accession>A0A2H3DM61</accession>
<dbReference type="OMA" id="YEPEGCH"/>
<evidence type="ECO:0000313" key="3">
    <source>
        <dbReference type="Proteomes" id="UP000217790"/>
    </source>
</evidence>
<dbReference type="InParanoid" id="A0A2H3DM61"/>
<proteinExistence type="predicted"/>
<reference evidence="3" key="1">
    <citation type="journal article" date="2017" name="Nat. Ecol. Evol.">
        <title>Genome expansion and lineage-specific genetic innovations in the forest pathogenic fungi Armillaria.</title>
        <authorList>
            <person name="Sipos G."/>
            <person name="Prasanna A.N."/>
            <person name="Walter M.C."/>
            <person name="O'Connor E."/>
            <person name="Balint B."/>
            <person name="Krizsan K."/>
            <person name="Kiss B."/>
            <person name="Hess J."/>
            <person name="Varga T."/>
            <person name="Slot J."/>
            <person name="Riley R."/>
            <person name="Boka B."/>
            <person name="Rigling D."/>
            <person name="Barry K."/>
            <person name="Lee J."/>
            <person name="Mihaltcheva S."/>
            <person name="LaButti K."/>
            <person name="Lipzen A."/>
            <person name="Waldron R."/>
            <person name="Moloney N.M."/>
            <person name="Sperisen C."/>
            <person name="Kredics L."/>
            <person name="Vagvoelgyi C."/>
            <person name="Patrignani A."/>
            <person name="Fitzpatrick D."/>
            <person name="Nagy I."/>
            <person name="Doyle S."/>
            <person name="Anderson J.B."/>
            <person name="Grigoriev I.V."/>
            <person name="Gueldener U."/>
            <person name="Muensterkoetter M."/>
            <person name="Nagy L.G."/>
        </authorList>
    </citation>
    <scope>NUCLEOTIDE SEQUENCE [LARGE SCALE GENOMIC DNA]</scope>
    <source>
        <strain evidence="3">Ar21-2</strain>
    </source>
</reference>
<dbReference type="EMBL" id="KZ293672">
    <property type="protein sequence ID" value="PBK88536.1"/>
    <property type="molecule type" value="Genomic_DNA"/>
</dbReference>